<dbReference type="KEGG" id="hms:HMU05280"/>
<sequence>MRADFLGFFPFPSVLARVLDIHSKCFIPLPHSHHFIAVNFFTFKIVNQDFSLYAMDLKK</sequence>
<evidence type="ECO:0000313" key="2">
    <source>
        <dbReference type="Proteomes" id="UP000001522"/>
    </source>
</evidence>
<dbReference type="HOGENOM" id="CLU_2954195_0_0_7"/>
<gene>
    <name evidence="1" type="ordered locus">HMU05280</name>
</gene>
<dbReference type="EMBL" id="FN555004">
    <property type="protein sequence ID" value="CBG39789.1"/>
    <property type="molecule type" value="Genomic_DNA"/>
</dbReference>
<dbReference type="Proteomes" id="UP000001522">
    <property type="component" value="Chromosome"/>
</dbReference>
<organism evidence="1 2">
    <name type="scientific">Helicobacter mustelae (strain ATCC 43772 / CCUG 25715 / CIP 103759 / LMG 18044 / NCTC 12198 / R85-136P)</name>
    <name type="common">Campylobacter mustelae</name>
    <dbReference type="NCBI Taxonomy" id="679897"/>
    <lineage>
        <taxon>Bacteria</taxon>
        <taxon>Pseudomonadati</taxon>
        <taxon>Campylobacterota</taxon>
        <taxon>Epsilonproteobacteria</taxon>
        <taxon>Campylobacterales</taxon>
        <taxon>Helicobacteraceae</taxon>
        <taxon>Helicobacter</taxon>
    </lineage>
</organism>
<reference evidence="1 2" key="1">
    <citation type="journal article" date="2010" name="BMC Genomics">
        <title>Comparative genomics and proteomics of Helicobacter mustelae, an ulcerogenic and carcinogenic gastric pathogen.</title>
        <authorList>
            <person name="O'Toole P.W."/>
            <person name="Snelling W.J."/>
            <person name="Canchaya C."/>
            <person name="Forde B.M."/>
            <person name="Hardie K.R."/>
            <person name="Josenhans C."/>
            <person name="Graham R.L.J."/>
            <person name="McMullan G."/>
            <person name="Parkhill J."/>
            <person name="Belda E."/>
            <person name="Bentley S.D."/>
        </authorList>
    </citation>
    <scope>NUCLEOTIDE SEQUENCE [LARGE SCALE GENOMIC DNA]</scope>
    <source>
        <strain evidence="2">ATCC 43772 / LMG 18044 / NCTC 12198 / 12198</strain>
    </source>
</reference>
<protein>
    <submittedName>
        <fullName evidence="1">Uncharacterized protein</fullName>
    </submittedName>
</protein>
<accession>D3UH17</accession>
<dbReference type="STRING" id="679897.HMU05280"/>
<keyword evidence="2" id="KW-1185">Reference proteome</keyword>
<evidence type="ECO:0000313" key="1">
    <source>
        <dbReference type="EMBL" id="CBG39789.1"/>
    </source>
</evidence>
<proteinExistence type="predicted"/>
<dbReference type="AlphaFoldDB" id="D3UH17"/>
<name>D3UH17_HELM1</name>